<keyword evidence="2" id="KW-0719">Serine esterase</keyword>
<dbReference type="Proteomes" id="UP000800094">
    <property type="component" value="Unassembled WGS sequence"/>
</dbReference>
<dbReference type="AlphaFoldDB" id="A0A6A6IH16"/>
<dbReference type="Pfam" id="PF22244">
    <property type="entry name" value="GCE_fung"/>
    <property type="match status" value="1"/>
</dbReference>
<evidence type="ECO:0000256" key="7">
    <source>
        <dbReference type="ARBA" id="ARBA00026105"/>
    </source>
</evidence>
<evidence type="ECO:0000256" key="6">
    <source>
        <dbReference type="ARBA" id="ARBA00024511"/>
    </source>
</evidence>
<dbReference type="EMBL" id="ML987195">
    <property type="protein sequence ID" value="KAF2248850.1"/>
    <property type="molecule type" value="Genomic_DNA"/>
</dbReference>
<dbReference type="InterPro" id="IPR029058">
    <property type="entry name" value="AB_hydrolase_fold"/>
</dbReference>
<evidence type="ECO:0000256" key="8">
    <source>
        <dbReference type="SAM" id="SignalP"/>
    </source>
</evidence>
<evidence type="ECO:0000256" key="5">
    <source>
        <dbReference type="ARBA" id="ARBA00023185"/>
    </source>
</evidence>
<feature type="chain" id="PRO_5025381604" description="(4-O-methyl)-D-glucuronate--lignin esterase" evidence="8">
    <location>
        <begin position="18"/>
        <end position="389"/>
    </location>
</feature>
<gene>
    <name evidence="10" type="ORF">BU26DRAFT_483922</name>
</gene>
<dbReference type="SUPFAM" id="SSF53474">
    <property type="entry name" value="alpha/beta-Hydrolases"/>
    <property type="match status" value="1"/>
</dbReference>
<keyword evidence="3 8" id="KW-0732">Signal</keyword>
<dbReference type="RefSeq" id="XP_033683854.1">
    <property type="nucleotide sequence ID" value="XM_033825833.1"/>
</dbReference>
<keyword evidence="5" id="KW-0439">Lignin degradation</keyword>
<dbReference type="Gene3D" id="3.40.50.1820">
    <property type="entry name" value="alpha/beta hydrolase"/>
    <property type="match status" value="1"/>
</dbReference>
<comment type="catalytic activity">
    <reaction evidence="6">
        <text>a 4-O-methyl-alpha-D-glucuronosyl ester derivative + H2O = 4-O-methyl-alpha-D-glucuronate derivative + an alcohol + H(+)</text>
        <dbReference type="Rhea" id="RHEA:67452"/>
        <dbReference type="ChEBI" id="CHEBI:15377"/>
        <dbReference type="ChEBI" id="CHEBI:15378"/>
        <dbReference type="ChEBI" id="CHEBI:30879"/>
        <dbReference type="ChEBI" id="CHEBI:171667"/>
        <dbReference type="ChEBI" id="CHEBI:171668"/>
        <dbReference type="EC" id="3.1.1.117"/>
    </reaction>
    <physiologicalReaction direction="left-to-right" evidence="6">
        <dbReference type="Rhea" id="RHEA:67453"/>
    </physiologicalReaction>
</comment>
<accession>A0A6A6IH16</accession>
<evidence type="ECO:0000259" key="9">
    <source>
        <dbReference type="Pfam" id="PF22244"/>
    </source>
</evidence>
<dbReference type="EC" id="3.1.1.117" evidence="7"/>
<evidence type="ECO:0000256" key="1">
    <source>
        <dbReference type="ARBA" id="ARBA00010092"/>
    </source>
</evidence>
<keyword evidence="4" id="KW-0378">Hydrolase</keyword>
<evidence type="ECO:0000313" key="10">
    <source>
        <dbReference type="EMBL" id="KAF2248850.1"/>
    </source>
</evidence>
<evidence type="ECO:0000256" key="4">
    <source>
        <dbReference type="ARBA" id="ARBA00022801"/>
    </source>
</evidence>
<proteinExistence type="inferred from homology"/>
<feature type="signal peptide" evidence="8">
    <location>
        <begin position="1"/>
        <end position="17"/>
    </location>
</feature>
<dbReference type="InterPro" id="IPR054579">
    <property type="entry name" value="GCE-like_dom"/>
</dbReference>
<evidence type="ECO:0000256" key="3">
    <source>
        <dbReference type="ARBA" id="ARBA00022729"/>
    </source>
</evidence>
<reference evidence="10" key="1">
    <citation type="journal article" date="2020" name="Stud. Mycol.">
        <title>101 Dothideomycetes genomes: a test case for predicting lifestyles and emergence of pathogens.</title>
        <authorList>
            <person name="Haridas S."/>
            <person name="Albert R."/>
            <person name="Binder M."/>
            <person name="Bloem J."/>
            <person name="Labutti K."/>
            <person name="Salamov A."/>
            <person name="Andreopoulos B."/>
            <person name="Baker S."/>
            <person name="Barry K."/>
            <person name="Bills G."/>
            <person name="Bluhm B."/>
            <person name="Cannon C."/>
            <person name="Castanera R."/>
            <person name="Culley D."/>
            <person name="Daum C."/>
            <person name="Ezra D."/>
            <person name="Gonzalez J."/>
            <person name="Henrissat B."/>
            <person name="Kuo A."/>
            <person name="Liang C."/>
            <person name="Lipzen A."/>
            <person name="Lutzoni F."/>
            <person name="Magnuson J."/>
            <person name="Mondo S."/>
            <person name="Nolan M."/>
            <person name="Ohm R."/>
            <person name="Pangilinan J."/>
            <person name="Park H.-J."/>
            <person name="Ramirez L."/>
            <person name="Alfaro M."/>
            <person name="Sun H."/>
            <person name="Tritt A."/>
            <person name="Yoshinaga Y."/>
            <person name="Zwiers L.-H."/>
            <person name="Turgeon B."/>
            <person name="Goodwin S."/>
            <person name="Spatafora J."/>
            <person name="Crous P."/>
            <person name="Grigoriev I."/>
        </authorList>
    </citation>
    <scope>NUCLEOTIDE SEQUENCE</scope>
    <source>
        <strain evidence="10">CBS 122368</strain>
    </source>
</reference>
<protein>
    <recommendedName>
        <fullName evidence="7">(4-O-methyl)-D-glucuronate--lignin esterase</fullName>
        <ecNumber evidence="7">3.1.1.117</ecNumber>
    </recommendedName>
</protein>
<evidence type="ECO:0000256" key="2">
    <source>
        <dbReference type="ARBA" id="ARBA00022487"/>
    </source>
</evidence>
<feature type="domain" description="4-O-methyl-glucuronoyl methylesterase-like" evidence="9">
    <location>
        <begin position="93"/>
        <end position="323"/>
    </location>
</feature>
<keyword evidence="11" id="KW-1185">Reference proteome</keyword>
<organism evidence="10 11">
    <name type="scientific">Trematosphaeria pertusa</name>
    <dbReference type="NCBI Taxonomy" id="390896"/>
    <lineage>
        <taxon>Eukaryota</taxon>
        <taxon>Fungi</taxon>
        <taxon>Dikarya</taxon>
        <taxon>Ascomycota</taxon>
        <taxon>Pezizomycotina</taxon>
        <taxon>Dothideomycetes</taxon>
        <taxon>Pleosporomycetidae</taxon>
        <taxon>Pleosporales</taxon>
        <taxon>Massarineae</taxon>
        <taxon>Trematosphaeriaceae</taxon>
        <taxon>Trematosphaeria</taxon>
    </lineage>
</organism>
<dbReference type="GO" id="GO:0052689">
    <property type="term" value="F:carboxylic ester hydrolase activity"/>
    <property type="evidence" value="ECO:0007669"/>
    <property type="project" value="UniProtKB-KW"/>
</dbReference>
<evidence type="ECO:0000313" key="11">
    <source>
        <dbReference type="Proteomes" id="UP000800094"/>
    </source>
</evidence>
<dbReference type="OrthoDB" id="3781271at2759"/>
<dbReference type="GO" id="GO:0046274">
    <property type="term" value="P:lignin catabolic process"/>
    <property type="evidence" value="ECO:0007669"/>
    <property type="project" value="UniProtKB-KW"/>
</dbReference>
<name>A0A6A6IH16_9PLEO</name>
<dbReference type="GeneID" id="54579163"/>
<sequence length="389" mass="42095">MLSFILPLLLLASPVIGQNTSTCPTLPSAITYASNAKLPDPFLPLASPRLTTKSQWPCRKEEIRQLLQRYTYGQMPPKPSSLTASLSGTSLTITAKEAGKTMSFTVTLKLPTSATAPYPAIIAYGAASLPIPSTVATITYQNFEMAADNGRGKGKFYDLYGANHNAGGMITAAWGVDRIIDALELTPAAKIDPKRVGVTGCSRNGKGATIAGAFVDRIALALPQEGGQAAAGCWRIADEIQKNGTKVETAHQIVNGDTWFSTDFSKYVDAVPTLPWDNHMMHALYADPPRGLLIIENTAIDYLGPTSNYHCATAGRMAHEALGVKHYFGFSQNSHSDHCGFPKAQQPELTAFIERFLLGKDTNTDVWKTDGKFVIDEKRWVDWSVPALS</sequence>
<comment type="similarity">
    <text evidence="1">Belongs to the carbohydrate esterase 15 (CE15) family.</text>
</comment>